<accession>A0A381ECG0</accession>
<keyword evidence="2" id="KW-1185">Reference proteome</keyword>
<evidence type="ECO:0000313" key="2">
    <source>
        <dbReference type="Proteomes" id="UP000254572"/>
    </source>
</evidence>
<protein>
    <submittedName>
        <fullName evidence="1">Uncharacterized protein</fullName>
    </submittedName>
</protein>
<dbReference type="EMBL" id="UFUW01000001">
    <property type="protein sequence ID" value="SUX24676.1"/>
    <property type="molecule type" value="Genomic_DNA"/>
</dbReference>
<name>A0A381ECG0_9GAMM</name>
<evidence type="ECO:0000313" key="1">
    <source>
        <dbReference type="EMBL" id="SUX24676.1"/>
    </source>
</evidence>
<sequence>MTTGEWFVLIPLNQGLFLNAKTESDMKQVLES</sequence>
<dbReference type="AlphaFoldDB" id="A0A381ECG0"/>
<organism evidence="1 2">
    <name type="scientific">Cardiobacterium valvarum</name>
    <dbReference type="NCBI Taxonomy" id="194702"/>
    <lineage>
        <taxon>Bacteria</taxon>
        <taxon>Pseudomonadati</taxon>
        <taxon>Pseudomonadota</taxon>
        <taxon>Gammaproteobacteria</taxon>
        <taxon>Cardiobacteriales</taxon>
        <taxon>Cardiobacteriaceae</taxon>
        <taxon>Cardiobacterium</taxon>
    </lineage>
</organism>
<dbReference type="Proteomes" id="UP000254572">
    <property type="component" value="Unassembled WGS sequence"/>
</dbReference>
<proteinExistence type="predicted"/>
<reference evidence="1 2" key="1">
    <citation type="submission" date="2018-06" db="EMBL/GenBank/DDBJ databases">
        <authorList>
            <consortium name="Pathogen Informatics"/>
            <person name="Doyle S."/>
        </authorList>
    </citation>
    <scope>NUCLEOTIDE SEQUENCE [LARGE SCALE GENOMIC DNA]</scope>
    <source>
        <strain evidence="1 2">NCTC13294</strain>
    </source>
</reference>
<gene>
    <name evidence="1" type="ORF">NCTC13294_02001</name>
</gene>